<proteinExistence type="predicted"/>
<accession>A0A9D1V9X6</accession>
<evidence type="ECO:0000256" key="1">
    <source>
        <dbReference type="SAM" id="SignalP"/>
    </source>
</evidence>
<gene>
    <name evidence="2" type="ORF">H9862_00120</name>
</gene>
<comment type="caution">
    <text evidence="2">The sequence shown here is derived from an EMBL/GenBank/DDBJ whole genome shotgun (WGS) entry which is preliminary data.</text>
</comment>
<sequence length="105" mass="11442">MKIKSLSLLVALSACLVPLAAQEAAAPCRKNPCQEKWEADLSTIAYAAQGEISLYFLAPSHPEDLHGAEYGTRDTLRPRLIGTLTADDIRDLPASEVYPETVLEM</sequence>
<reference evidence="2" key="2">
    <citation type="submission" date="2021-04" db="EMBL/GenBank/DDBJ databases">
        <authorList>
            <person name="Gilroy R."/>
        </authorList>
    </citation>
    <scope>NUCLEOTIDE SEQUENCE</scope>
    <source>
        <strain evidence="2">14975</strain>
    </source>
</reference>
<dbReference type="PROSITE" id="PS51257">
    <property type="entry name" value="PROKAR_LIPOPROTEIN"/>
    <property type="match status" value="1"/>
</dbReference>
<keyword evidence="1" id="KW-0732">Signal</keyword>
<feature type="chain" id="PRO_5039000629" evidence="1">
    <location>
        <begin position="21"/>
        <end position="105"/>
    </location>
</feature>
<name>A0A9D1V9X6_9BACT</name>
<protein>
    <submittedName>
        <fullName evidence="2">Uncharacterized protein</fullName>
    </submittedName>
</protein>
<dbReference type="Proteomes" id="UP000823964">
    <property type="component" value="Unassembled WGS sequence"/>
</dbReference>
<evidence type="ECO:0000313" key="3">
    <source>
        <dbReference type="Proteomes" id="UP000823964"/>
    </source>
</evidence>
<reference evidence="2" key="1">
    <citation type="journal article" date="2021" name="PeerJ">
        <title>Extensive microbial diversity within the chicken gut microbiome revealed by metagenomics and culture.</title>
        <authorList>
            <person name="Gilroy R."/>
            <person name="Ravi A."/>
            <person name="Getino M."/>
            <person name="Pursley I."/>
            <person name="Horton D.L."/>
            <person name="Alikhan N.F."/>
            <person name="Baker D."/>
            <person name="Gharbi K."/>
            <person name="Hall N."/>
            <person name="Watson M."/>
            <person name="Adriaenssens E.M."/>
            <person name="Foster-Nyarko E."/>
            <person name="Jarju S."/>
            <person name="Secka A."/>
            <person name="Antonio M."/>
            <person name="Oren A."/>
            <person name="Chaudhuri R.R."/>
            <person name="La Ragione R."/>
            <person name="Hildebrand F."/>
            <person name="Pallen M.J."/>
        </authorList>
    </citation>
    <scope>NUCLEOTIDE SEQUENCE</scope>
    <source>
        <strain evidence="2">14975</strain>
    </source>
</reference>
<organism evidence="2 3">
    <name type="scientific">Candidatus Akkermansia intestinigallinarum</name>
    <dbReference type="NCBI Taxonomy" id="2838431"/>
    <lineage>
        <taxon>Bacteria</taxon>
        <taxon>Pseudomonadati</taxon>
        <taxon>Verrucomicrobiota</taxon>
        <taxon>Verrucomicrobiia</taxon>
        <taxon>Verrucomicrobiales</taxon>
        <taxon>Akkermansiaceae</taxon>
        <taxon>Akkermansia</taxon>
    </lineage>
</organism>
<evidence type="ECO:0000313" key="2">
    <source>
        <dbReference type="EMBL" id="HIX18989.1"/>
    </source>
</evidence>
<feature type="signal peptide" evidence="1">
    <location>
        <begin position="1"/>
        <end position="20"/>
    </location>
</feature>
<dbReference type="EMBL" id="DXFQ01000004">
    <property type="protein sequence ID" value="HIX18989.1"/>
    <property type="molecule type" value="Genomic_DNA"/>
</dbReference>
<dbReference type="AlphaFoldDB" id="A0A9D1V9X6"/>